<dbReference type="EMBL" id="DXBP01000052">
    <property type="protein sequence ID" value="HIZ42683.1"/>
    <property type="molecule type" value="Genomic_DNA"/>
</dbReference>
<organism evidence="8 9">
    <name type="scientific">Candidatus Gemmiger excrementigallinarum</name>
    <dbReference type="NCBI Taxonomy" id="2838609"/>
    <lineage>
        <taxon>Bacteria</taxon>
        <taxon>Bacillati</taxon>
        <taxon>Bacillota</taxon>
        <taxon>Clostridia</taxon>
        <taxon>Eubacteriales</taxon>
        <taxon>Gemmiger</taxon>
    </lineage>
</organism>
<dbReference type="InterPro" id="IPR006674">
    <property type="entry name" value="HD_domain"/>
</dbReference>
<dbReference type="Pfam" id="PF01966">
    <property type="entry name" value="HD"/>
    <property type="match status" value="1"/>
</dbReference>
<reference evidence="8" key="1">
    <citation type="journal article" date="2021" name="PeerJ">
        <title>Extensive microbial diversity within the chicken gut microbiome revealed by metagenomics and culture.</title>
        <authorList>
            <person name="Gilroy R."/>
            <person name="Ravi A."/>
            <person name="Getino M."/>
            <person name="Pursley I."/>
            <person name="Horton D.L."/>
            <person name="Alikhan N.F."/>
            <person name="Baker D."/>
            <person name="Gharbi K."/>
            <person name="Hall N."/>
            <person name="Watson M."/>
            <person name="Adriaenssens E.M."/>
            <person name="Foster-Nyarko E."/>
            <person name="Jarju S."/>
            <person name="Secka A."/>
            <person name="Antonio M."/>
            <person name="Oren A."/>
            <person name="Chaudhuri R.R."/>
            <person name="La Ragione R."/>
            <person name="Hildebrand F."/>
            <person name="Pallen M.J."/>
        </authorList>
    </citation>
    <scope>NUCLEOTIDE SEQUENCE</scope>
    <source>
        <strain evidence="8">ChiSxjej1B13-11774</strain>
    </source>
</reference>
<evidence type="ECO:0000313" key="8">
    <source>
        <dbReference type="EMBL" id="HIZ42683.1"/>
    </source>
</evidence>
<dbReference type="PANTHER" id="PTHR35795:SF1">
    <property type="entry name" value="BIS(5'-NUCLEOSYL)-TETRAPHOSPHATASE, SYMMETRICAL"/>
    <property type="match status" value="1"/>
</dbReference>
<comment type="caution">
    <text evidence="8">The sequence shown here is derived from an EMBL/GenBank/DDBJ whole genome shotgun (WGS) entry which is preliminary data.</text>
</comment>
<evidence type="ECO:0000256" key="1">
    <source>
        <dbReference type="ARBA" id="ARBA00012506"/>
    </source>
</evidence>
<gene>
    <name evidence="8" type="primary">yqeK</name>
    <name evidence="8" type="ORF">H9811_08995</name>
</gene>
<sequence>MTCEEAKKLVKPRLGQKRWTHTKNVKKMAVQLAERWGENPEKAALAALLHDSAKELPRDALLQIFADNAIIAENAPARPAAIWHGIAAAIVAETQWGVTDPEILSAIRCHTTGKPGMSLLDKILYLADMTSAERDWPGVEELRRLEMEDLDQALCVALKQSIDFVKEKGGELDPESVAAYEYQKAQLAR</sequence>
<dbReference type="InterPro" id="IPR005249">
    <property type="entry name" value="YqeK"/>
</dbReference>
<keyword evidence="3" id="KW-0547">Nucleotide-binding</keyword>
<dbReference type="AlphaFoldDB" id="A0A9D2JAN4"/>
<dbReference type="GO" id="GO:0046872">
    <property type="term" value="F:metal ion binding"/>
    <property type="evidence" value="ECO:0007669"/>
    <property type="project" value="UniProtKB-KW"/>
</dbReference>
<dbReference type="Proteomes" id="UP000824048">
    <property type="component" value="Unassembled WGS sequence"/>
</dbReference>
<protein>
    <recommendedName>
        <fullName evidence="1">bis(5'-nucleosyl)-tetraphosphatase (symmetrical)</fullName>
        <ecNumber evidence="1">3.6.1.41</ecNumber>
    </recommendedName>
</protein>
<keyword evidence="5" id="KW-0408">Iron</keyword>
<feature type="domain" description="HD" evidence="7">
    <location>
        <begin position="18"/>
        <end position="133"/>
    </location>
</feature>
<proteinExistence type="predicted"/>
<evidence type="ECO:0000256" key="4">
    <source>
        <dbReference type="ARBA" id="ARBA00022801"/>
    </source>
</evidence>
<reference evidence="8" key="2">
    <citation type="submission" date="2021-04" db="EMBL/GenBank/DDBJ databases">
        <authorList>
            <person name="Gilroy R."/>
        </authorList>
    </citation>
    <scope>NUCLEOTIDE SEQUENCE</scope>
    <source>
        <strain evidence="8">ChiSxjej1B13-11774</strain>
    </source>
</reference>
<dbReference type="EC" id="3.6.1.41" evidence="1"/>
<keyword evidence="2" id="KW-0479">Metal-binding</keyword>
<dbReference type="CDD" id="cd00077">
    <property type="entry name" value="HDc"/>
    <property type="match status" value="1"/>
</dbReference>
<evidence type="ECO:0000313" key="9">
    <source>
        <dbReference type="Proteomes" id="UP000824048"/>
    </source>
</evidence>
<dbReference type="PROSITE" id="PS51831">
    <property type="entry name" value="HD"/>
    <property type="match status" value="1"/>
</dbReference>
<dbReference type="Gene3D" id="1.10.3210.10">
    <property type="entry name" value="Hypothetical protein af1432"/>
    <property type="match status" value="1"/>
</dbReference>
<evidence type="ECO:0000256" key="3">
    <source>
        <dbReference type="ARBA" id="ARBA00022741"/>
    </source>
</evidence>
<evidence type="ECO:0000256" key="6">
    <source>
        <dbReference type="ARBA" id="ARBA00049417"/>
    </source>
</evidence>
<dbReference type="SUPFAM" id="SSF109604">
    <property type="entry name" value="HD-domain/PDEase-like"/>
    <property type="match status" value="1"/>
</dbReference>
<evidence type="ECO:0000256" key="5">
    <source>
        <dbReference type="ARBA" id="ARBA00023004"/>
    </source>
</evidence>
<dbReference type="GO" id="GO:0000166">
    <property type="term" value="F:nucleotide binding"/>
    <property type="evidence" value="ECO:0007669"/>
    <property type="project" value="UniProtKB-KW"/>
</dbReference>
<dbReference type="SMART" id="SM00471">
    <property type="entry name" value="HDc"/>
    <property type="match status" value="1"/>
</dbReference>
<dbReference type="InterPro" id="IPR051094">
    <property type="entry name" value="Diverse_Catalytic_Enzymes"/>
</dbReference>
<dbReference type="InterPro" id="IPR003607">
    <property type="entry name" value="HD/PDEase_dom"/>
</dbReference>
<dbReference type="GO" id="GO:0008803">
    <property type="term" value="F:bis(5'-nucleosyl)-tetraphosphatase (symmetrical) activity"/>
    <property type="evidence" value="ECO:0007669"/>
    <property type="project" value="UniProtKB-EC"/>
</dbReference>
<dbReference type="PANTHER" id="PTHR35795">
    <property type="entry name" value="SLR1885 PROTEIN"/>
    <property type="match status" value="1"/>
</dbReference>
<name>A0A9D2JAN4_9FIRM</name>
<evidence type="ECO:0000259" key="7">
    <source>
        <dbReference type="PROSITE" id="PS51831"/>
    </source>
</evidence>
<dbReference type="NCBIfam" id="TIGR00488">
    <property type="entry name" value="bis(5'-nucleosyl)-tetraphosphatase (symmetrical) YqeK"/>
    <property type="match status" value="1"/>
</dbReference>
<comment type="catalytic activity">
    <reaction evidence="6">
        <text>P(1),P(4)-bis(5'-adenosyl) tetraphosphate + H2O = 2 ADP + 2 H(+)</text>
        <dbReference type="Rhea" id="RHEA:24252"/>
        <dbReference type="ChEBI" id="CHEBI:15377"/>
        <dbReference type="ChEBI" id="CHEBI:15378"/>
        <dbReference type="ChEBI" id="CHEBI:58141"/>
        <dbReference type="ChEBI" id="CHEBI:456216"/>
        <dbReference type="EC" id="3.6.1.41"/>
    </reaction>
</comment>
<keyword evidence="4 8" id="KW-0378">Hydrolase</keyword>
<accession>A0A9D2JAN4</accession>
<evidence type="ECO:0000256" key="2">
    <source>
        <dbReference type="ARBA" id="ARBA00022723"/>
    </source>
</evidence>